<feature type="repeat" description="ANK" evidence="3">
    <location>
        <begin position="229"/>
        <end position="261"/>
    </location>
</feature>
<dbReference type="PANTHER" id="PTHR24173:SF74">
    <property type="entry name" value="ANKYRIN REPEAT DOMAIN-CONTAINING PROTEIN 16"/>
    <property type="match status" value="1"/>
</dbReference>
<dbReference type="EMBL" id="BNCO01000068">
    <property type="protein sequence ID" value="GIL64616.1"/>
    <property type="molecule type" value="Genomic_DNA"/>
</dbReference>
<feature type="region of interest" description="Disordered" evidence="4">
    <location>
        <begin position="495"/>
        <end position="579"/>
    </location>
</feature>
<comment type="caution">
    <text evidence="5">The sequence shown here is derived from an EMBL/GenBank/DDBJ whole genome shotgun (WGS) entry which is preliminary data.</text>
</comment>
<keyword evidence="1" id="KW-0677">Repeat</keyword>
<dbReference type="PROSITE" id="PS50297">
    <property type="entry name" value="ANK_REP_REGION"/>
    <property type="match status" value="2"/>
</dbReference>
<proteinExistence type="predicted"/>
<dbReference type="PROSITE" id="PS50088">
    <property type="entry name" value="ANK_REPEAT"/>
    <property type="match status" value="2"/>
</dbReference>
<dbReference type="SUPFAM" id="SSF48403">
    <property type="entry name" value="Ankyrin repeat"/>
    <property type="match status" value="1"/>
</dbReference>
<feature type="repeat" description="ANK" evidence="3">
    <location>
        <begin position="366"/>
        <end position="398"/>
    </location>
</feature>
<feature type="non-terminal residue" evidence="5">
    <location>
        <position position="1"/>
    </location>
</feature>
<gene>
    <name evidence="5" type="ORF">Vafri_18509</name>
</gene>
<organism evidence="5 6">
    <name type="scientific">Volvox africanus</name>
    <dbReference type="NCBI Taxonomy" id="51714"/>
    <lineage>
        <taxon>Eukaryota</taxon>
        <taxon>Viridiplantae</taxon>
        <taxon>Chlorophyta</taxon>
        <taxon>core chlorophytes</taxon>
        <taxon>Chlorophyceae</taxon>
        <taxon>CS clade</taxon>
        <taxon>Chlamydomonadales</taxon>
        <taxon>Volvocaceae</taxon>
        <taxon>Volvox</taxon>
    </lineage>
</organism>
<dbReference type="AlphaFoldDB" id="A0A8J4BLC7"/>
<evidence type="ECO:0000256" key="3">
    <source>
        <dbReference type="PROSITE-ProRule" id="PRU00023"/>
    </source>
</evidence>
<evidence type="ECO:0000256" key="1">
    <source>
        <dbReference type="ARBA" id="ARBA00022737"/>
    </source>
</evidence>
<dbReference type="Gene3D" id="1.25.40.20">
    <property type="entry name" value="Ankyrin repeat-containing domain"/>
    <property type="match status" value="3"/>
</dbReference>
<sequence>MPASEESVLHFLPALNSACQHGSSHDVLAMLQRLRSAAAPKAPAATLTVDLRSTSDLCAGVCKSSSLVVSEALQIADVMGVTPLMHAAQRRMSDVVLELLAAGAHPAYPRLVPSLNSALHVSALKGDLASVRHLVSALITSLPMAPATQRQEPGPAEHYPKQQPVQLQQQQLQLQYQQQLQQLQNAQPQQRQANCGIPEVSPSVMTGRMAQGTAAAPRTAPAVDLLNANGSTPLLYSCGAGHLGVAAVLLKAGANPGHPNGDGVTPFMAAASGGHSHVLQLLIRTLREREQGSKGEGEGRPRWLQAPPSESVLDVVQGRGDEPVQMTEKNAEMADLGGCGGSIAAAAGTVALPHLVADVTAAADVHGSTALHYAARRGCSKCLAMLLEAVAPVVASTAAATAATPTAPCSPAEGGTTMTTSMLCRTLLCARNHGGRDVLAEARLSGDEATLQVVESWLHAPPVGAQSMEPPTTNPLTNKQRISSIKACASTVAANHARGSGKKARGGDGDCNGGDGGDRKKAVSPATSDSSYPESRFISGSFSALDPRAAEVAPSDGGGGDRDSAQADNGTDVGGEFNG</sequence>
<dbReference type="InterPro" id="IPR002110">
    <property type="entry name" value="Ankyrin_rpt"/>
</dbReference>
<keyword evidence="2 3" id="KW-0040">ANK repeat</keyword>
<evidence type="ECO:0000313" key="6">
    <source>
        <dbReference type="Proteomes" id="UP000747399"/>
    </source>
</evidence>
<keyword evidence="6" id="KW-1185">Reference proteome</keyword>
<dbReference type="InterPro" id="IPR036770">
    <property type="entry name" value="Ankyrin_rpt-contain_sf"/>
</dbReference>
<accession>A0A8J4BLC7</accession>
<dbReference type="Pfam" id="PF12796">
    <property type="entry name" value="Ank_2"/>
    <property type="match status" value="1"/>
</dbReference>
<feature type="compositionally biased region" description="Polar residues" evidence="4">
    <location>
        <begin position="525"/>
        <end position="542"/>
    </location>
</feature>
<reference evidence="5" key="1">
    <citation type="journal article" date="2021" name="Proc. Natl. Acad. Sci. U.S.A.">
        <title>Three genomes in the algal genus Volvox reveal the fate of a haploid sex-determining region after a transition to homothallism.</title>
        <authorList>
            <person name="Yamamoto K."/>
            <person name="Hamaji T."/>
            <person name="Kawai-Toyooka H."/>
            <person name="Matsuzaki R."/>
            <person name="Takahashi F."/>
            <person name="Nishimura Y."/>
            <person name="Kawachi M."/>
            <person name="Noguchi H."/>
            <person name="Minakuchi Y."/>
            <person name="Umen J.G."/>
            <person name="Toyoda A."/>
            <person name="Nozaki H."/>
        </authorList>
    </citation>
    <scope>NUCLEOTIDE SEQUENCE</scope>
    <source>
        <strain evidence="5">NIES-3780</strain>
    </source>
</reference>
<feature type="region of interest" description="Disordered" evidence="4">
    <location>
        <begin position="146"/>
        <end position="166"/>
    </location>
</feature>
<evidence type="ECO:0000256" key="4">
    <source>
        <dbReference type="SAM" id="MobiDB-lite"/>
    </source>
</evidence>
<dbReference type="PANTHER" id="PTHR24173">
    <property type="entry name" value="ANKYRIN REPEAT CONTAINING"/>
    <property type="match status" value="1"/>
</dbReference>
<dbReference type="Pfam" id="PF00023">
    <property type="entry name" value="Ank"/>
    <property type="match status" value="1"/>
</dbReference>
<dbReference type="SMART" id="SM00248">
    <property type="entry name" value="ANK"/>
    <property type="match status" value="5"/>
</dbReference>
<name>A0A8J4BLC7_9CHLO</name>
<protein>
    <submittedName>
        <fullName evidence="5">Uncharacterized protein</fullName>
    </submittedName>
</protein>
<evidence type="ECO:0000313" key="5">
    <source>
        <dbReference type="EMBL" id="GIL64616.1"/>
    </source>
</evidence>
<dbReference type="Proteomes" id="UP000747399">
    <property type="component" value="Unassembled WGS sequence"/>
</dbReference>
<evidence type="ECO:0000256" key="2">
    <source>
        <dbReference type="ARBA" id="ARBA00023043"/>
    </source>
</evidence>